<feature type="domain" description="Mut7-C RNAse" evidence="1">
    <location>
        <begin position="96"/>
        <end position="239"/>
    </location>
</feature>
<dbReference type="PANTHER" id="PTHR39081:SF1">
    <property type="entry name" value="MUT7-C RNASE DOMAIN-CONTAINING PROTEIN"/>
    <property type="match status" value="1"/>
</dbReference>
<comment type="caution">
    <text evidence="3">The sequence shown here is derived from an EMBL/GenBank/DDBJ whole genome shotgun (WGS) entry which is preliminary data.</text>
</comment>
<evidence type="ECO:0000259" key="1">
    <source>
        <dbReference type="Pfam" id="PF01927"/>
    </source>
</evidence>
<dbReference type="PANTHER" id="PTHR39081">
    <property type="entry name" value="MUT7-C DOMAIN-CONTAINING PROTEIN"/>
    <property type="match status" value="1"/>
</dbReference>
<evidence type="ECO:0000313" key="4">
    <source>
        <dbReference type="Proteomes" id="UP000648984"/>
    </source>
</evidence>
<name>A0ABX1QEH6_9RHOO</name>
<feature type="domain" description="Ubiquitin Mut7-C" evidence="2">
    <location>
        <begin position="1"/>
        <end position="81"/>
    </location>
</feature>
<keyword evidence="4" id="KW-1185">Reference proteome</keyword>
<dbReference type="SUPFAM" id="SSF54285">
    <property type="entry name" value="MoaD/ThiS"/>
    <property type="match status" value="1"/>
</dbReference>
<proteinExistence type="predicted"/>
<dbReference type="Pfam" id="PF01927">
    <property type="entry name" value="Mut7-C"/>
    <property type="match status" value="1"/>
</dbReference>
<sequence length="247" mass="28733">MVTATFRFYEELNDFLAPERRYREFTTPCARDATVKHMIEALGVPHTEVELVLVNGESSMFDRLLRDGDRVAVYPKFEAFDITPLLRVREHPLRRTRFVADAHLGGLARLLRMTGFDTLYDNNFADPEIEAIATRDGRVVLTRDRELLKRRTISHGCYVHALKPAQQFAEILDRLDLARSARPFTLCLACNAPLHAIDKTLVEHRLPPRVRERCQRFSTCDVCKRVFWEGSHWVRMRELIETLLPDQ</sequence>
<organism evidence="3 4">
    <name type="scientific">Aromatoleum diolicum</name>
    <dbReference type="NCBI Taxonomy" id="75796"/>
    <lineage>
        <taxon>Bacteria</taxon>
        <taxon>Pseudomonadati</taxon>
        <taxon>Pseudomonadota</taxon>
        <taxon>Betaproteobacteria</taxon>
        <taxon>Rhodocyclales</taxon>
        <taxon>Rhodocyclaceae</taxon>
        <taxon>Aromatoleum</taxon>
    </lineage>
</organism>
<reference evidence="3 4" key="1">
    <citation type="submission" date="2019-12" db="EMBL/GenBank/DDBJ databases">
        <title>Comparative genomics gives insights into the taxonomy of the Azoarcus-Aromatoleum group and reveals separate origins of nif in the plant-associated Azoarcus and non-plant-associated Aromatoleum sub-groups.</title>
        <authorList>
            <person name="Lafos M."/>
            <person name="Maluk M."/>
            <person name="Batista M."/>
            <person name="Junghare M."/>
            <person name="Carmona M."/>
            <person name="Faoro H."/>
            <person name="Cruz L.M."/>
            <person name="Battistoni F."/>
            <person name="De Souza E."/>
            <person name="Pedrosa F."/>
            <person name="Chen W.-M."/>
            <person name="Poole P.S."/>
            <person name="Dixon R.A."/>
            <person name="James E.K."/>
        </authorList>
    </citation>
    <scope>NUCLEOTIDE SEQUENCE [LARGE SCALE GENOMIC DNA]</scope>
    <source>
        <strain evidence="3 4">22Lin</strain>
    </source>
</reference>
<protein>
    <submittedName>
        <fullName evidence="3">Twitching motility protein PilT</fullName>
    </submittedName>
</protein>
<gene>
    <name evidence="3" type="ORF">GPA25_11750</name>
</gene>
<dbReference type="InterPro" id="IPR027798">
    <property type="entry name" value="Ub_Mut7C"/>
</dbReference>
<dbReference type="Pfam" id="PF14451">
    <property type="entry name" value="Ub-Mut7C"/>
    <property type="match status" value="1"/>
</dbReference>
<dbReference type="Proteomes" id="UP000648984">
    <property type="component" value="Unassembled WGS sequence"/>
</dbReference>
<evidence type="ECO:0000313" key="3">
    <source>
        <dbReference type="EMBL" id="NMG75431.1"/>
    </source>
</evidence>
<dbReference type="EMBL" id="WTVQ01000017">
    <property type="protein sequence ID" value="NMG75431.1"/>
    <property type="molecule type" value="Genomic_DNA"/>
</dbReference>
<dbReference type="RefSeq" id="WP_169260579.1">
    <property type="nucleotide sequence ID" value="NZ_WTVQ01000017.1"/>
</dbReference>
<dbReference type="InterPro" id="IPR016155">
    <property type="entry name" value="Mopterin_synth/thiamin_S_b"/>
</dbReference>
<dbReference type="InterPro" id="IPR002782">
    <property type="entry name" value="Mut7-C_RNAse_dom"/>
</dbReference>
<evidence type="ECO:0000259" key="2">
    <source>
        <dbReference type="Pfam" id="PF14451"/>
    </source>
</evidence>
<accession>A0ABX1QEH6</accession>